<dbReference type="EMBL" id="JBELQD010000009">
    <property type="protein sequence ID" value="MER2288808.1"/>
    <property type="molecule type" value="Genomic_DNA"/>
</dbReference>
<evidence type="ECO:0000313" key="2">
    <source>
        <dbReference type="EMBL" id="MER2288808.1"/>
    </source>
</evidence>
<dbReference type="RefSeq" id="WP_350409573.1">
    <property type="nucleotide sequence ID" value="NZ_JBELQF010000035.1"/>
</dbReference>
<keyword evidence="3" id="KW-1185">Reference proteome</keyword>
<dbReference type="Proteomes" id="UP001432995">
    <property type="component" value="Unassembled WGS sequence"/>
</dbReference>
<organism evidence="2 3">
    <name type="scientific">Methylobacterium brachiatum</name>
    <dbReference type="NCBI Taxonomy" id="269660"/>
    <lineage>
        <taxon>Bacteria</taxon>
        <taxon>Pseudomonadati</taxon>
        <taxon>Pseudomonadota</taxon>
        <taxon>Alphaproteobacteria</taxon>
        <taxon>Hyphomicrobiales</taxon>
        <taxon>Methylobacteriaceae</taxon>
        <taxon>Methylobacterium</taxon>
    </lineage>
</organism>
<reference evidence="2" key="1">
    <citation type="submission" date="2024-06" db="EMBL/GenBank/DDBJ databases">
        <authorList>
            <person name="Campbell A.G."/>
        </authorList>
    </citation>
    <scope>NUCLEOTIDE SEQUENCE</scope>
    <source>
        <strain evidence="2">EM17</strain>
    </source>
</reference>
<proteinExistence type="predicted"/>
<feature type="region of interest" description="Disordered" evidence="1">
    <location>
        <begin position="1"/>
        <end position="22"/>
    </location>
</feature>
<comment type="caution">
    <text evidence="2">The sequence shown here is derived from an EMBL/GenBank/DDBJ whole genome shotgun (WGS) entry which is preliminary data.</text>
</comment>
<evidence type="ECO:0000313" key="3">
    <source>
        <dbReference type="Proteomes" id="UP001432995"/>
    </source>
</evidence>
<evidence type="ECO:0008006" key="4">
    <source>
        <dbReference type="Google" id="ProtNLM"/>
    </source>
</evidence>
<sequence>MPAEFVRERRHLRPPNPHGALQRLTDLGRISETDAADGRPANEDYGPASLDMSPDRAMMRLTVTRVPTPEAERWARVFFPGSWCVDPRSSHREVAVIRLLSSVMVLGLAHGAYAADVIVDYRDSGFRDAEPSVLPDERVRLVRIMAEEAPKALRMELGTDFVVLGSAAGAFTRADSRERAYLIQEKAPVASDPFPDAAAPVLVVVGDGMKARFFRLPKDVQYQRLVAAADVDRDGRSEVLLESGAYNMGESVTALTVVKLDPATGLATPGQVLRDVFTDSCDGGSGRKARTASTLSLDASSGGLIARRYQLKCR</sequence>
<evidence type="ECO:0000256" key="1">
    <source>
        <dbReference type="SAM" id="MobiDB-lite"/>
    </source>
</evidence>
<accession>A0ABV1R206</accession>
<gene>
    <name evidence="2" type="ORF">ABS770_11110</name>
</gene>
<protein>
    <recommendedName>
        <fullName evidence="4">VCBS repeat-containing protein</fullName>
    </recommendedName>
</protein>
<name>A0ABV1R206_9HYPH</name>